<evidence type="ECO:0000256" key="1">
    <source>
        <dbReference type="ARBA" id="ARBA00006347"/>
    </source>
</evidence>
<sequence length="507" mass="57296">MRLLLILALLLLSILKTGNFATANQLKADGKVLELDESNFDSSISSFDYILVDFYAPWCGHCKRLSPQLDEAAPVLAGLKEPIVIAKVNADKHTRLARKYDIDAYPTLMLFIHGVYTEYYGPRKADLLVQYLKKFVAPDVSILSSDAAVNDFIEAAGSFFPIYIGFGLNETVISNLAVKYKKKAWFSVAKDFSEDAMVLYDFDKVPALVALHQSYKQQSIFYGPFEGPETVKSGSNSPVFLLFLPLCPMILKSCWKRPKATPQSEIGDMRVWPFKYIGKPKRTQKNPCPEHTDIQNFLNELVFYEFLGDFIKQNLLPLVVPLNHETLKLLKDEKRKVVLAITADENEEQSQNLIKFLKAAASANRDLVFGHVGVKQWEDFADKFGVNEKTKLPKMIVWDGEEEYFSVVGIESLDNEDQGSQISHFLEGYKAGRTERRKVKGPSFMDFIHSLIGIRTVYIIVFIVAMMMLIQSIGKDDEPVRDGRGDEIHHAESCVSSEAESSQKKED</sequence>
<dbReference type="PROSITE" id="PS00194">
    <property type="entry name" value="THIOREDOXIN_1"/>
    <property type="match status" value="1"/>
</dbReference>
<feature type="signal peptide" evidence="7">
    <location>
        <begin position="1"/>
        <end position="21"/>
    </location>
</feature>
<keyword evidence="3" id="KW-1015">Disulfide bond</keyword>
<keyword evidence="6" id="KW-0812">Transmembrane</keyword>
<dbReference type="GO" id="GO:0005783">
    <property type="term" value="C:endoplasmic reticulum"/>
    <property type="evidence" value="ECO:0007669"/>
    <property type="project" value="TreeGrafter"/>
</dbReference>
<evidence type="ECO:0000259" key="8">
    <source>
        <dbReference type="PROSITE" id="PS51352"/>
    </source>
</evidence>
<dbReference type="GO" id="GO:0034976">
    <property type="term" value="P:response to endoplasmic reticulum stress"/>
    <property type="evidence" value="ECO:0007669"/>
    <property type="project" value="TreeGrafter"/>
</dbReference>
<dbReference type="Pfam" id="PF00085">
    <property type="entry name" value="Thioredoxin"/>
    <property type="match status" value="1"/>
</dbReference>
<dbReference type="AlphaFoldDB" id="A0A1R3FUK5"/>
<gene>
    <name evidence="9" type="ORF">COLO4_38510</name>
</gene>
<evidence type="ECO:0000256" key="7">
    <source>
        <dbReference type="SAM" id="SignalP"/>
    </source>
</evidence>
<accession>A0A1R3FUK5</accession>
<dbReference type="InterPro" id="IPR036249">
    <property type="entry name" value="Thioredoxin-like_sf"/>
</dbReference>
<dbReference type="FunFam" id="3.40.30.10:FF:000107">
    <property type="entry name" value="Protein disulfide-isomerase 5-2"/>
    <property type="match status" value="1"/>
</dbReference>
<evidence type="ECO:0000256" key="4">
    <source>
        <dbReference type="ARBA" id="ARBA00023284"/>
    </source>
</evidence>
<dbReference type="EMBL" id="AWUE01024858">
    <property type="protein sequence ID" value="OMO49524.1"/>
    <property type="molecule type" value="Genomic_DNA"/>
</dbReference>
<dbReference type="PANTHER" id="PTHR18929:SF215">
    <property type="entry name" value="PROTEIN DISULFIDE-ISOMERASE 5-2-LIKE"/>
    <property type="match status" value="1"/>
</dbReference>
<evidence type="ECO:0000256" key="5">
    <source>
        <dbReference type="SAM" id="MobiDB-lite"/>
    </source>
</evidence>
<dbReference type="InterPro" id="IPR017937">
    <property type="entry name" value="Thioredoxin_CS"/>
</dbReference>
<dbReference type="SUPFAM" id="SSF52833">
    <property type="entry name" value="Thioredoxin-like"/>
    <property type="match status" value="2"/>
</dbReference>
<evidence type="ECO:0000313" key="10">
    <source>
        <dbReference type="Proteomes" id="UP000187203"/>
    </source>
</evidence>
<feature type="compositionally biased region" description="Basic and acidic residues" evidence="5">
    <location>
        <begin position="479"/>
        <end position="492"/>
    </location>
</feature>
<keyword evidence="6" id="KW-0472">Membrane</keyword>
<feature type="region of interest" description="Disordered" evidence="5">
    <location>
        <begin position="479"/>
        <end position="507"/>
    </location>
</feature>
<evidence type="ECO:0000256" key="2">
    <source>
        <dbReference type="ARBA" id="ARBA00022729"/>
    </source>
</evidence>
<keyword evidence="2 7" id="KW-0732">Signal</keyword>
<reference evidence="10" key="1">
    <citation type="submission" date="2013-09" db="EMBL/GenBank/DDBJ databases">
        <title>Corchorus olitorius genome sequencing.</title>
        <authorList>
            <person name="Alam M."/>
            <person name="Haque M.S."/>
            <person name="Islam M.S."/>
            <person name="Emdad E.M."/>
            <person name="Islam M.M."/>
            <person name="Ahmed B."/>
            <person name="Halim A."/>
            <person name="Hossen Q.M.M."/>
            <person name="Hossain M.Z."/>
            <person name="Ahmed R."/>
            <person name="Khan M.M."/>
            <person name="Islam R."/>
            <person name="Rashid M.M."/>
            <person name="Khan S.A."/>
            <person name="Rahman M.S."/>
            <person name="Alam M."/>
            <person name="Yahiya A.S."/>
            <person name="Khan M.S."/>
            <person name="Azam M.S."/>
            <person name="Haque T."/>
            <person name="Lashkar M.Z.H."/>
            <person name="Akhand A.I."/>
            <person name="Morshed G."/>
            <person name="Roy S."/>
            <person name="Uddin K.S."/>
            <person name="Rabeya T."/>
            <person name="Hossain A.S."/>
            <person name="Chowdhury A."/>
            <person name="Snigdha A.R."/>
            <person name="Mortoza M.S."/>
            <person name="Matin S.A."/>
            <person name="Hoque S.M.E."/>
            <person name="Islam M.K."/>
            <person name="Roy D.K."/>
            <person name="Haider R."/>
            <person name="Moosa M.M."/>
            <person name="Elias S.M."/>
            <person name="Hasan A.M."/>
            <person name="Jahan S."/>
            <person name="Shafiuddin M."/>
            <person name="Mahmood N."/>
            <person name="Shommy N.S."/>
        </authorList>
    </citation>
    <scope>NUCLEOTIDE SEQUENCE [LARGE SCALE GENOMIC DNA]</scope>
    <source>
        <strain evidence="10">cv. O-4</strain>
    </source>
</reference>
<dbReference type="GO" id="GO:0003756">
    <property type="term" value="F:protein disulfide isomerase activity"/>
    <property type="evidence" value="ECO:0007669"/>
    <property type="project" value="TreeGrafter"/>
</dbReference>
<dbReference type="OrthoDB" id="74910at2759"/>
<dbReference type="STRING" id="93759.A0A1R3FUK5"/>
<evidence type="ECO:0000256" key="6">
    <source>
        <dbReference type="SAM" id="Phobius"/>
    </source>
</evidence>
<dbReference type="CDD" id="cd02961">
    <property type="entry name" value="PDI_a_family"/>
    <property type="match status" value="1"/>
</dbReference>
<dbReference type="PROSITE" id="PS51352">
    <property type="entry name" value="THIOREDOXIN_2"/>
    <property type="match status" value="1"/>
</dbReference>
<dbReference type="Gene3D" id="3.40.30.10">
    <property type="entry name" value="Glutaredoxin"/>
    <property type="match status" value="2"/>
</dbReference>
<comment type="similarity">
    <text evidence="1">Belongs to the protein disulfide isomerase family.</text>
</comment>
<evidence type="ECO:0000256" key="3">
    <source>
        <dbReference type="ARBA" id="ARBA00023157"/>
    </source>
</evidence>
<feature type="chain" id="PRO_5013045628" evidence="7">
    <location>
        <begin position="22"/>
        <end position="507"/>
    </location>
</feature>
<keyword evidence="6" id="KW-1133">Transmembrane helix</keyword>
<comment type="caution">
    <text evidence="9">The sequence shown here is derived from an EMBL/GenBank/DDBJ whole genome shotgun (WGS) entry which is preliminary data.</text>
</comment>
<feature type="domain" description="Thioredoxin" evidence="8">
    <location>
        <begin position="11"/>
        <end position="137"/>
    </location>
</feature>
<dbReference type="Proteomes" id="UP000187203">
    <property type="component" value="Unassembled WGS sequence"/>
</dbReference>
<name>A0A1R3FUK5_9ROSI</name>
<dbReference type="Pfam" id="PF13848">
    <property type="entry name" value="Thioredoxin_6"/>
    <property type="match status" value="1"/>
</dbReference>
<organism evidence="9 10">
    <name type="scientific">Corchorus olitorius</name>
    <dbReference type="NCBI Taxonomy" id="93759"/>
    <lineage>
        <taxon>Eukaryota</taxon>
        <taxon>Viridiplantae</taxon>
        <taxon>Streptophyta</taxon>
        <taxon>Embryophyta</taxon>
        <taxon>Tracheophyta</taxon>
        <taxon>Spermatophyta</taxon>
        <taxon>Magnoliopsida</taxon>
        <taxon>eudicotyledons</taxon>
        <taxon>Gunneridae</taxon>
        <taxon>Pentapetalae</taxon>
        <taxon>rosids</taxon>
        <taxon>malvids</taxon>
        <taxon>Malvales</taxon>
        <taxon>Malvaceae</taxon>
        <taxon>Grewioideae</taxon>
        <taxon>Apeibeae</taxon>
        <taxon>Corchorus</taxon>
    </lineage>
</organism>
<dbReference type="InterPro" id="IPR013766">
    <property type="entry name" value="Thioredoxin_domain"/>
</dbReference>
<evidence type="ECO:0000313" key="9">
    <source>
        <dbReference type="EMBL" id="OMO49524.1"/>
    </source>
</evidence>
<dbReference type="PRINTS" id="PR00421">
    <property type="entry name" value="THIOREDOXIN"/>
</dbReference>
<keyword evidence="10" id="KW-1185">Reference proteome</keyword>
<dbReference type="PANTHER" id="PTHR18929">
    <property type="entry name" value="PROTEIN DISULFIDE ISOMERASE"/>
    <property type="match status" value="1"/>
</dbReference>
<feature type="transmembrane region" description="Helical" evidence="6">
    <location>
        <begin position="447"/>
        <end position="470"/>
    </location>
</feature>
<keyword evidence="4" id="KW-0676">Redox-active center</keyword>
<proteinExistence type="inferred from homology"/>
<protein>
    <submittedName>
        <fullName evidence="9">Thioredoxin</fullName>
    </submittedName>
</protein>
<dbReference type="GO" id="GO:0006457">
    <property type="term" value="P:protein folding"/>
    <property type="evidence" value="ECO:0007669"/>
    <property type="project" value="TreeGrafter"/>
</dbReference>